<proteinExistence type="predicted"/>
<organism evidence="3 4">
    <name type="scientific">Flavobacterium flevense</name>
    <dbReference type="NCBI Taxonomy" id="983"/>
    <lineage>
        <taxon>Bacteria</taxon>
        <taxon>Pseudomonadati</taxon>
        <taxon>Bacteroidota</taxon>
        <taxon>Flavobacteriia</taxon>
        <taxon>Flavobacteriales</taxon>
        <taxon>Flavobacteriaceae</taxon>
        <taxon>Flavobacterium</taxon>
    </lineage>
</organism>
<dbReference type="STRING" id="983.SAMN05443543_1192"/>
<keyword evidence="1" id="KW-0812">Transmembrane</keyword>
<dbReference type="EMBL" id="BJNP01000056">
    <property type="protein sequence ID" value="GEC73682.1"/>
    <property type="molecule type" value="Genomic_DNA"/>
</dbReference>
<keyword evidence="1" id="KW-1133">Transmembrane helix</keyword>
<dbReference type="RefSeq" id="WP_073247446.1">
    <property type="nucleotide sequence ID" value="NZ_BJNP01000056.1"/>
</dbReference>
<keyword evidence="4" id="KW-1185">Reference proteome</keyword>
<dbReference type="PANTHER" id="PTHR43143">
    <property type="entry name" value="METALLOPHOSPHOESTERASE, CALCINEURIN SUPERFAMILY"/>
    <property type="match status" value="1"/>
</dbReference>
<dbReference type="InterPro" id="IPR051918">
    <property type="entry name" value="STPP_CPPED1"/>
</dbReference>
<protein>
    <recommendedName>
        <fullName evidence="2">Calcineurin-like phosphoesterase domain-containing protein</fullName>
    </recommendedName>
</protein>
<dbReference type="SUPFAM" id="SSF56300">
    <property type="entry name" value="Metallo-dependent phosphatases"/>
    <property type="match status" value="1"/>
</dbReference>
<dbReference type="InterPro" id="IPR004843">
    <property type="entry name" value="Calcineurin-like_PHP"/>
</dbReference>
<dbReference type="InterPro" id="IPR029052">
    <property type="entry name" value="Metallo-depent_PP-like"/>
</dbReference>
<dbReference type="PROSITE" id="PS51257">
    <property type="entry name" value="PROKAR_LIPOPROTEIN"/>
    <property type="match status" value="1"/>
</dbReference>
<accession>A0A4Y4B2Q7</accession>
<sequence length="374" mass="41880">MKNSIQATGSRLLNPFAKTLYGCVTLFIVLIMSCSSNSQIDDQENIVAPSNEDDKTFEIAVLPDTQYYTAEKHGGTIAMFSNQIDWIIKNAVDSNIKYVIHLGDVVDHGHEQMTEWTTARDIMYKLENSFPGYPEGIPYGIAVGNHDQQPYGEPSGVSTVDGYNNYFGIHHFSSKTYYGGSFGDNNDNHYGLFEAHGQKFIVLFIEYNEFGTEYYNSPIENAVFEWGKKVLNKYADHKAIIVSHSILARPEGSTSITRPGEGSNLQPSTFTNQGEKIYNGFKDCPTIFMMLSGHRSGEGFRIDTYNGRSIKSFLSDYQSREDKAGNRNGGGGLMRTMKFNLTKNTITIKTFAPRSTFIESENDGDSFFSTTLFN</sequence>
<dbReference type="Pfam" id="PF00149">
    <property type="entry name" value="Metallophos"/>
    <property type="match status" value="1"/>
</dbReference>
<reference evidence="3 4" key="1">
    <citation type="submission" date="2019-06" db="EMBL/GenBank/DDBJ databases">
        <title>Whole genome shotgun sequence of Flavobacterium flevense NBRC 14960.</title>
        <authorList>
            <person name="Hosoyama A."/>
            <person name="Uohara A."/>
            <person name="Ohji S."/>
            <person name="Ichikawa N."/>
        </authorList>
    </citation>
    <scope>NUCLEOTIDE SEQUENCE [LARGE SCALE GENOMIC DNA]</scope>
    <source>
        <strain evidence="3 4">NBRC 14960</strain>
    </source>
</reference>
<keyword evidence="1" id="KW-0472">Membrane</keyword>
<dbReference type="GO" id="GO:0016787">
    <property type="term" value="F:hydrolase activity"/>
    <property type="evidence" value="ECO:0007669"/>
    <property type="project" value="InterPro"/>
</dbReference>
<evidence type="ECO:0000256" key="1">
    <source>
        <dbReference type="SAM" id="Phobius"/>
    </source>
</evidence>
<gene>
    <name evidence="3" type="ORF">FFL01_32210</name>
</gene>
<dbReference type="Proteomes" id="UP000316775">
    <property type="component" value="Unassembled WGS sequence"/>
</dbReference>
<dbReference type="PANTHER" id="PTHR43143:SF5">
    <property type="entry name" value="SECRETED PROTEIN"/>
    <property type="match status" value="1"/>
</dbReference>
<evidence type="ECO:0000313" key="3">
    <source>
        <dbReference type="EMBL" id="GEC73682.1"/>
    </source>
</evidence>
<name>A0A4Y4B2Q7_9FLAO</name>
<dbReference type="OrthoDB" id="9772095at2"/>
<dbReference type="AlphaFoldDB" id="A0A4Y4B2Q7"/>
<dbReference type="Gene3D" id="3.60.21.10">
    <property type="match status" value="1"/>
</dbReference>
<evidence type="ECO:0000259" key="2">
    <source>
        <dbReference type="Pfam" id="PF00149"/>
    </source>
</evidence>
<feature type="domain" description="Calcineurin-like phosphoesterase" evidence="2">
    <location>
        <begin position="59"/>
        <end position="248"/>
    </location>
</feature>
<comment type="caution">
    <text evidence="3">The sequence shown here is derived from an EMBL/GenBank/DDBJ whole genome shotgun (WGS) entry which is preliminary data.</text>
</comment>
<feature type="transmembrane region" description="Helical" evidence="1">
    <location>
        <begin position="12"/>
        <end position="32"/>
    </location>
</feature>
<evidence type="ECO:0000313" key="4">
    <source>
        <dbReference type="Proteomes" id="UP000316775"/>
    </source>
</evidence>